<dbReference type="RefSeq" id="WP_092451098.1">
    <property type="nucleotide sequence ID" value="NZ_FOJI01000003.1"/>
</dbReference>
<dbReference type="Pfam" id="PF02452">
    <property type="entry name" value="PemK_toxin"/>
    <property type="match status" value="1"/>
</dbReference>
<comment type="similarity">
    <text evidence="1 3">Belongs to the PemK/MazF family.</text>
</comment>
<organism evidence="4 5">
    <name type="scientific">[Clostridium] fimetarium</name>
    <dbReference type="NCBI Taxonomy" id="99656"/>
    <lineage>
        <taxon>Bacteria</taxon>
        <taxon>Bacillati</taxon>
        <taxon>Bacillota</taxon>
        <taxon>Clostridia</taxon>
        <taxon>Lachnospirales</taxon>
        <taxon>Lachnospiraceae</taxon>
    </lineage>
</organism>
<protein>
    <recommendedName>
        <fullName evidence="3">mRNA interferase</fullName>
        <ecNumber evidence="3">3.1.-.-</ecNumber>
    </recommendedName>
</protein>
<dbReference type="InterPro" id="IPR011067">
    <property type="entry name" value="Plasmid_toxin/cell-grow_inhib"/>
</dbReference>
<evidence type="ECO:0000313" key="4">
    <source>
        <dbReference type="EMBL" id="SEV99669.1"/>
    </source>
</evidence>
<keyword evidence="2" id="KW-1277">Toxin-antitoxin system</keyword>
<proteinExistence type="inferred from homology"/>
<evidence type="ECO:0000313" key="5">
    <source>
        <dbReference type="Proteomes" id="UP000199701"/>
    </source>
</evidence>
<keyword evidence="3" id="KW-0255">Endonuclease</keyword>
<dbReference type="GO" id="GO:0006402">
    <property type="term" value="P:mRNA catabolic process"/>
    <property type="evidence" value="ECO:0007669"/>
    <property type="project" value="TreeGrafter"/>
</dbReference>
<reference evidence="4 5" key="1">
    <citation type="submission" date="2016-10" db="EMBL/GenBank/DDBJ databases">
        <authorList>
            <person name="de Groot N.N."/>
        </authorList>
    </citation>
    <scope>NUCLEOTIDE SEQUENCE [LARGE SCALE GENOMIC DNA]</scope>
    <source>
        <strain evidence="4 5">DSM 9179</strain>
    </source>
</reference>
<dbReference type="STRING" id="99656.SAMN05421659_10340"/>
<dbReference type="PIRSF" id="PIRSF033490">
    <property type="entry name" value="MazF"/>
    <property type="match status" value="1"/>
</dbReference>
<dbReference type="GO" id="GO:0003677">
    <property type="term" value="F:DNA binding"/>
    <property type="evidence" value="ECO:0007669"/>
    <property type="project" value="InterPro"/>
</dbReference>
<sequence>MVKNNHSRDIALRRGNIVWVDFGIYANRSKQGGIRPACIVSNNKCNEHSPVVTVVPITSKSKKKGLPTHIDVDKKDASGLIRDSVALTEQIQSIDKMDIRKVSGMITNQSVMKKITGGIAIQCGIYLMPELD</sequence>
<dbReference type="GO" id="GO:0016075">
    <property type="term" value="P:rRNA catabolic process"/>
    <property type="evidence" value="ECO:0007669"/>
    <property type="project" value="TreeGrafter"/>
</dbReference>
<keyword evidence="5" id="KW-1185">Reference proteome</keyword>
<dbReference type="InterPro" id="IPR003477">
    <property type="entry name" value="PemK-like"/>
</dbReference>
<dbReference type="AlphaFoldDB" id="A0A1I0NF74"/>
<gene>
    <name evidence="4" type="ORF">SAMN05421659_10340</name>
</gene>
<dbReference type="EMBL" id="FOJI01000003">
    <property type="protein sequence ID" value="SEV99669.1"/>
    <property type="molecule type" value="Genomic_DNA"/>
</dbReference>
<dbReference type="PANTHER" id="PTHR33988">
    <property type="entry name" value="ENDORIBONUCLEASE MAZF-RELATED"/>
    <property type="match status" value="1"/>
</dbReference>
<evidence type="ECO:0000256" key="3">
    <source>
        <dbReference type="PIRNR" id="PIRNR033490"/>
    </source>
</evidence>
<keyword evidence="3" id="KW-0378">Hydrolase</keyword>
<dbReference type="GO" id="GO:0016787">
    <property type="term" value="F:hydrolase activity"/>
    <property type="evidence" value="ECO:0007669"/>
    <property type="project" value="UniProtKB-KW"/>
</dbReference>
<evidence type="ECO:0000256" key="1">
    <source>
        <dbReference type="ARBA" id="ARBA00007521"/>
    </source>
</evidence>
<name>A0A1I0NF74_9FIRM</name>
<dbReference type="OrthoDB" id="9808744at2"/>
<dbReference type="Proteomes" id="UP000199701">
    <property type="component" value="Unassembled WGS sequence"/>
</dbReference>
<dbReference type="Gene3D" id="2.30.30.110">
    <property type="match status" value="1"/>
</dbReference>
<comment type="function">
    <text evidence="3">Toxic component of a type II toxin-antitoxin (TA) system.</text>
</comment>
<accession>A0A1I0NF74</accession>
<evidence type="ECO:0000256" key="2">
    <source>
        <dbReference type="ARBA" id="ARBA00022649"/>
    </source>
</evidence>
<dbReference type="EC" id="3.1.-.-" evidence="3"/>
<dbReference type="GO" id="GO:0004521">
    <property type="term" value="F:RNA endonuclease activity"/>
    <property type="evidence" value="ECO:0007669"/>
    <property type="project" value="TreeGrafter"/>
</dbReference>
<dbReference type="PANTHER" id="PTHR33988:SF2">
    <property type="entry name" value="ENDORIBONUCLEASE MAZF"/>
    <property type="match status" value="1"/>
</dbReference>
<keyword evidence="3" id="KW-0540">Nuclease</keyword>
<dbReference type="SUPFAM" id="SSF50118">
    <property type="entry name" value="Cell growth inhibitor/plasmid maintenance toxic component"/>
    <property type="match status" value="1"/>
</dbReference>